<dbReference type="EMBL" id="LAZR01020259">
    <property type="protein sequence ID" value="KKL89535.1"/>
    <property type="molecule type" value="Genomic_DNA"/>
</dbReference>
<evidence type="ECO:0008006" key="2">
    <source>
        <dbReference type="Google" id="ProtNLM"/>
    </source>
</evidence>
<reference evidence="1" key="1">
    <citation type="journal article" date="2015" name="Nature">
        <title>Complex archaea that bridge the gap between prokaryotes and eukaryotes.</title>
        <authorList>
            <person name="Spang A."/>
            <person name="Saw J.H."/>
            <person name="Jorgensen S.L."/>
            <person name="Zaremba-Niedzwiedzka K."/>
            <person name="Martijn J."/>
            <person name="Lind A.E."/>
            <person name="van Eijk R."/>
            <person name="Schleper C."/>
            <person name="Guy L."/>
            <person name="Ettema T.J."/>
        </authorList>
    </citation>
    <scope>NUCLEOTIDE SEQUENCE</scope>
</reference>
<evidence type="ECO:0000313" key="1">
    <source>
        <dbReference type="EMBL" id="KKL89535.1"/>
    </source>
</evidence>
<sequence>MATVDDYRIELKVDLKQFKTGLAEADKLYTQMYADFLETTKKGESAIAAERAKFGKQWVQSTEKGVKAQTDAVKKGADAQKKVNTEVSRESVLASKAVATAQSDLTKKQIAEAQASGSKRRQLTADRIRAEIELEKRKFRQTERMAKEEITKASGNAKRQLKIQDQLVAKRAASQKRITRFNTQIVNSQKRVNAGSVEMAENFATLSKSLQAGDVAGVFGLLGGVKGGLIGTAIDGLKGIGGALLKAAEAAQDFEDRALKIQTLLSDTQAQALPSALANLRNIAKQTGAPLGVLEESLFNVVSAIPALANNLQAAAQVSAKAAKAAIALGADTNSVTLATTNLGNALGFNLEEAKKQDQIFDVLAQTMKLGVVPSGEALAGAIAKSAPLMATLTKNSEDALSAIGAMSAVLTASGVTIDESQTKINALAIALLDAKNAQKLMALGVEGFDPETKKIEDWSKV</sequence>
<comment type="caution">
    <text evidence="1">The sequence shown here is derived from an EMBL/GenBank/DDBJ whole genome shotgun (WGS) entry which is preliminary data.</text>
</comment>
<feature type="non-terminal residue" evidence="1">
    <location>
        <position position="462"/>
    </location>
</feature>
<organism evidence="1">
    <name type="scientific">marine sediment metagenome</name>
    <dbReference type="NCBI Taxonomy" id="412755"/>
    <lineage>
        <taxon>unclassified sequences</taxon>
        <taxon>metagenomes</taxon>
        <taxon>ecological metagenomes</taxon>
    </lineage>
</organism>
<proteinExistence type="predicted"/>
<protein>
    <recommendedName>
        <fullName evidence="2">Phage tail tape measure protein domain-containing protein</fullName>
    </recommendedName>
</protein>
<name>A0A0F9I6W0_9ZZZZ</name>
<gene>
    <name evidence="1" type="ORF">LCGC14_1913740</name>
</gene>
<dbReference type="AlphaFoldDB" id="A0A0F9I6W0"/>
<accession>A0A0F9I6W0</accession>